<evidence type="ECO:0000256" key="3">
    <source>
        <dbReference type="ARBA" id="ARBA00022989"/>
    </source>
</evidence>
<dbReference type="PANTHER" id="PTHR22950">
    <property type="entry name" value="AMINO ACID TRANSPORTER"/>
    <property type="match status" value="1"/>
</dbReference>
<feature type="transmembrane region" description="Helical" evidence="5">
    <location>
        <begin position="239"/>
        <end position="255"/>
    </location>
</feature>
<protein>
    <submittedName>
        <fullName evidence="7">S38A8 protein</fullName>
    </submittedName>
</protein>
<dbReference type="GO" id="GO:0016020">
    <property type="term" value="C:membrane"/>
    <property type="evidence" value="ECO:0007669"/>
    <property type="project" value="UniProtKB-SubCell"/>
</dbReference>
<evidence type="ECO:0000313" key="8">
    <source>
        <dbReference type="Proteomes" id="UP000736164"/>
    </source>
</evidence>
<comment type="subcellular location">
    <subcellularLocation>
        <location evidence="1">Membrane</location>
        <topology evidence="1">Multi-pass membrane protein</topology>
    </subcellularLocation>
</comment>
<sequence>MEELARESISLMAKPALDTDGPKLSSSGAVFIMLKSALGAGLLNFPWAFERAGGISTAIAVEMEELLQVPELRLAMNLSQSVPRGAGGRDSEAFVVEEEQEKYIEVSGCWGSNSMCLAARHNPRRILARPHKILAEVPLPSRPTPPQVSLVFLISGLVILGYSSSISGQSTYQDVVRALCGLAVGKLCEICFVFNLFMISVAFLVVVQDQLEKLCDSLYLTVMATAGAEVPHHWYMDQRFALFILCVVVILPLSIPKEIGFQKYTSILGTLAATYLTVVIIVKYCLTEHSGVIYTPTHSTGIGSWASMFSVIPTICFGFQCHEACIAIYSSMENKRISHWVIISVTSMFFCLLIYTLTGVFGYLTFGRNVAADILMSYPGSDVVIIVARLLFGVSIITIYPIILLLGRSVIQELFLRYRRQRAVVTQSYENRTQVALTVAWIAVTLIIAMFVPDISEVISVIGGISAFFIFIFPGLCLIFAMQSASVSETVSPRTRLALSAWGVLSVLCGAFIFGQSTTIAIMELFNKF</sequence>
<feature type="transmembrane region" description="Helical" evidence="5">
    <location>
        <begin position="458"/>
        <end position="481"/>
    </location>
</feature>
<evidence type="ECO:0000256" key="5">
    <source>
        <dbReference type="SAM" id="Phobius"/>
    </source>
</evidence>
<feature type="transmembrane region" description="Helical" evidence="5">
    <location>
        <begin position="306"/>
        <end position="329"/>
    </location>
</feature>
<keyword evidence="2 5" id="KW-0812">Transmembrane</keyword>
<comment type="caution">
    <text evidence="7">The sequence shown here is derived from an EMBL/GenBank/DDBJ whole genome shotgun (WGS) entry which is preliminary data.</text>
</comment>
<evidence type="ECO:0000256" key="2">
    <source>
        <dbReference type="ARBA" id="ARBA00022692"/>
    </source>
</evidence>
<reference evidence="7" key="1">
    <citation type="journal article" date="2021" name="Cell">
        <title>Tracing the genetic footprints of vertebrate landing in non-teleost ray-finned fishes.</title>
        <authorList>
            <person name="Bi X."/>
            <person name="Wang K."/>
            <person name="Yang L."/>
            <person name="Pan H."/>
            <person name="Jiang H."/>
            <person name="Wei Q."/>
            <person name="Fang M."/>
            <person name="Yu H."/>
            <person name="Zhu C."/>
            <person name="Cai Y."/>
            <person name="He Y."/>
            <person name="Gan X."/>
            <person name="Zeng H."/>
            <person name="Yu D."/>
            <person name="Zhu Y."/>
            <person name="Jiang H."/>
            <person name="Qiu Q."/>
            <person name="Yang H."/>
            <person name="Zhang Y.E."/>
            <person name="Wang W."/>
            <person name="Zhu M."/>
            <person name="He S."/>
            <person name="Zhang G."/>
        </authorList>
    </citation>
    <scope>NUCLEOTIDE SEQUENCE</scope>
    <source>
        <strain evidence="7">Allg_001</strain>
    </source>
</reference>
<gene>
    <name evidence="7" type="primary">Slc38a8</name>
    <name evidence="7" type="ORF">GTO95_0011226</name>
</gene>
<feature type="transmembrane region" description="Helical" evidence="5">
    <location>
        <begin position="432"/>
        <end position="452"/>
    </location>
</feature>
<evidence type="ECO:0000256" key="1">
    <source>
        <dbReference type="ARBA" id="ARBA00004141"/>
    </source>
</evidence>
<evidence type="ECO:0000256" key="4">
    <source>
        <dbReference type="ARBA" id="ARBA00023136"/>
    </source>
</evidence>
<feature type="non-terminal residue" evidence="7">
    <location>
        <position position="1"/>
    </location>
</feature>
<keyword evidence="8" id="KW-1185">Reference proteome</keyword>
<dbReference type="PANTHER" id="PTHR22950:SF226">
    <property type="entry name" value="SODIUM-COUPLED NEUTRAL AMINO ACID TRANSPORTER 8-RELATED"/>
    <property type="match status" value="1"/>
</dbReference>
<evidence type="ECO:0000313" key="7">
    <source>
        <dbReference type="EMBL" id="MBN3317913.1"/>
    </source>
</evidence>
<dbReference type="EMBL" id="JAAWVO010037002">
    <property type="protein sequence ID" value="MBN3317913.1"/>
    <property type="molecule type" value="Genomic_DNA"/>
</dbReference>
<keyword evidence="3 5" id="KW-1133">Transmembrane helix</keyword>
<feature type="transmembrane region" description="Helical" evidence="5">
    <location>
        <begin position="341"/>
        <end position="366"/>
    </location>
</feature>
<feature type="transmembrane region" description="Helical" evidence="5">
    <location>
        <begin position="502"/>
        <end position="523"/>
    </location>
</feature>
<dbReference type="GO" id="GO:0015179">
    <property type="term" value="F:L-amino acid transmembrane transporter activity"/>
    <property type="evidence" value="ECO:0007669"/>
    <property type="project" value="TreeGrafter"/>
</dbReference>
<proteinExistence type="predicted"/>
<feature type="transmembrane region" description="Helical" evidence="5">
    <location>
        <begin position="386"/>
        <end position="411"/>
    </location>
</feature>
<feature type="domain" description="Amino acid transporter transmembrane" evidence="6">
    <location>
        <begin position="158"/>
        <end position="511"/>
    </location>
</feature>
<feature type="transmembrane region" description="Helical" evidence="5">
    <location>
        <begin position="148"/>
        <end position="166"/>
    </location>
</feature>
<evidence type="ECO:0000259" key="6">
    <source>
        <dbReference type="Pfam" id="PF01490"/>
    </source>
</evidence>
<feature type="non-terminal residue" evidence="7">
    <location>
        <position position="529"/>
    </location>
</feature>
<name>A0A8J7TC57_ATRSP</name>
<dbReference type="InterPro" id="IPR013057">
    <property type="entry name" value="AA_transpt_TM"/>
</dbReference>
<organism evidence="7 8">
    <name type="scientific">Atractosteus spatula</name>
    <name type="common">Alligator gar</name>
    <name type="synonym">Lepisosteus spatula</name>
    <dbReference type="NCBI Taxonomy" id="7917"/>
    <lineage>
        <taxon>Eukaryota</taxon>
        <taxon>Metazoa</taxon>
        <taxon>Chordata</taxon>
        <taxon>Craniata</taxon>
        <taxon>Vertebrata</taxon>
        <taxon>Euteleostomi</taxon>
        <taxon>Actinopterygii</taxon>
        <taxon>Neopterygii</taxon>
        <taxon>Holostei</taxon>
        <taxon>Semionotiformes</taxon>
        <taxon>Lepisosteidae</taxon>
        <taxon>Atractosteus</taxon>
    </lineage>
</organism>
<accession>A0A8J7TC57</accession>
<keyword evidence="4 5" id="KW-0472">Membrane</keyword>
<dbReference type="Proteomes" id="UP000736164">
    <property type="component" value="Unassembled WGS sequence"/>
</dbReference>
<dbReference type="AlphaFoldDB" id="A0A8J7TC57"/>
<dbReference type="Pfam" id="PF01490">
    <property type="entry name" value="Aa_trans"/>
    <property type="match status" value="1"/>
</dbReference>
<feature type="transmembrane region" description="Helical" evidence="5">
    <location>
        <begin position="187"/>
        <end position="207"/>
    </location>
</feature>
<feature type="transmembrane region" description="Helical" evidence="5">
    <location>
        <begin position="267"/>
        <end position="286"/>
    </location>
</feature>